<comment type="caution">
    <text evidence="7">The sequence shown here is derived from an EMBL/GenBank/DDBJ whole genome shotgun (WGS) entry which is preliminary data.</text>
</comment>
<feature type="binding site" evidence="5">
    <location>
        <begin position="80"/>
        <end position="81"/>
    </location>
    <ligand>
        <name>NADPH</name>
        <dbReference type="ChEBI" id="CHEBI:57783"/>
    </ligand>
</feature>
<feature type="active site" description="Thioimide intermediate" evidence="5">
    <location>
        <position position="187"/>
    </location>
</feature>
<feature type="binding site" evidence="5">
    <location>
        <begin position="226"/>
        <end position="227"/>
    </location>
    <ligand>
        <name>substrate</name>
    </ligand>
</feature>
<reference evidence="8" key="1">
    <citation type="submission" date="2017-05" db="EMBL/GenBank/DDBJ databases">
        <authorList>
            <person name="Barney B.M."/>
        </authorList>
    </citation>
    <scope>NUCLEOTIDE SEQUENCE [LARGE SCALE GENOMIC DNA]</scope>
    <source>
        <strain evidence="8">PSBB022</strain>
    </source>
</reference>
<feature type="binding site" evidence="5">
    <location>
        <begin position="255"/>
        <end position="256"/>
    </location>
    <ligand>
        <name>NADPH</name>
        <dbReference type="ChEBI" id="CHEBI:57783"/>
    </ligand>
</feature>
<dbReference type="InterPro" id="IPR016428">
    <property type="entry name" value="QueF_type2"/>
</dbReference>
<dbReference type="InterPro" id="IPR050084">
    <property type="entry name" value="NADPH_dep_7-cyano-7-deazaG_red"/>
</dbReference>
<dbReference type="Gene3D" id="3.30.1130.10">
    <property type="match status" value="2"/>
</dbReference>
<dbReference type="AlphaFoldDB" id="A0A266Q421"/>
<accession>A0A266Q421</accession>
<evidence type="ECO:0000313" key="8">
    <source>
        <dbReference type="Proteomes" id="UP000216101"/>
    </source>
</evidence>
<protein>
    <recommendedName>
        <fullName evidence="5">NADPH-dependent 7-cyano-7-deazaguanine reductase</fullName>
        <ecNumber evidence="5">1.7.1.13</ecNumber>
    </recommendedName>
    <alternativeName>
        <fullName evidence="5">7-cyano-7-carbaguanine reductase</fullName>
    </alternativeName>
    <alternativeName>
        <fullName evidence="5">NADPH-dependent nitrile oxidoreductase</fullName>
    </alternativeName>
    <alternativeName>
        <fullName evidence="5">PreQ(0) reductase</fullName>
    </alternativeName>
</protein>
<dbReference type="UniPathway" id="UPA00392"/>
<dbReference type="InterPro" id="IPR029139">
    <property type="entry name" value="QueF_N"/>
</dbReference>
<keyword evidence="3 5" id="KW-0521">NADP</keyword>
<organism evidence="7 8">
    <name type="scientific">Cellvibrio mixtus</name>
    <dbReference type="NCBI Taxonomy" id="39650"/>
    <lineage>
        <taxon>Bacteria</taxon>
        <taxon>Pseudomonadati</taxon>
        <taxon>Pseudomonadota</taxon>
        <taxon>Gammaproteobacteria</taxon>
        <taxon>Cellvibrionales</taxon>
        <taxon>Cellvibrionaceae</taxon>
        <taxon>Cellvibrio</taxon>
    </lineage>
</organism>
<dbReference type="Pfam" id="PF14489">
    <property type="entry name" value="QueF"/>
    <property type="match status" value="1"/>
</dbReference>
<sequence>MGFNPLGQQTEYVSVYSPQLLFPIARAESRKLLNTVSSLPFSGVDIWTGYELSWLDPKGKPVVAVAEFFIPCDSEFMIESKSFKLYLNSLNQSHYHSAAEVEELLARDLSAVARAMVRVQLYPLSSTQSSQWRAQPAHLLNTVTLDGVLLDDLPVNIDTYHPDPNLLTTADSIVSETLVSHLLKTNCPVTGQPDWASLVVRYTGKKIEHDSLLRYIVSFREHQDFHEHCVERIFSDIAAICKPTHLTVYARYTRRGGLDINPFRSSHAAEQPELLRLIRQ</sequence>
<evidence type="ECO:0000256" key="4">
    <source>
        <dbReference type="ARBA" id="ARBA00023002"/>
    </source>
</evidence>
<dbReference type="Pfam" id="PF14819">
    <property type="entry name" value="QueF_N"/>
    <property type="match status" value="1"/>
</dbReference>
<name>A0A266Q421_9GAMM</name>
<dbReference type="InterPro" id="IPR043133">
    <property type="entry name" value="GTP-CH-I_C/QueF"/>
</dbReference>
<evidence type="ECO:0000256" key="5">
    <source>
        <dbReference type="HAMAP-Rule" id="MF_00817"/>
    </source>
</evidence>
<dbReference type="SUPFAM" id="SSF55620">
    <property type="entry name" value="Tetrahydrobiopterin biosynthesis enzymes-like"/>
    <property type="match status" value="1"/>
</dbReference>
<dbReference type="EC" id="1.7.1.13" evidence="5"/>
<evidence type="ECO:0000256" key="3">
    <source>
        <dbReference type="ARBA" id="ARBA00022857"/>
    </source>
</evidence>
<dbReference type="EMBL" id="NHNI01000002">
    <property type="protein sequence ID" value="OZY84582.1"/>
    <property type="molecule type" value="Genomic_DNA"/>
</dbReference>
<dbReference type="GO" id="GO:0033739">
    <property type="term" value="F:preQ1 synthase activity"/>
    <property type="evidence" value="ECO:0007669"/>
    <property type="project" value="UniProtKB-UniRule"/>
</dbReference>
<evidence type="ECO:0000256" key="2">
    <source>
        <dbReference type="ARBA" id="ARBA00022785"/>
    </source>
</evidence>
<dbReference type="RefSeq" id="WP_094985626.1">
    <property type="nucleotide sequence ID" value="NZ_NHNI01000002.1"/>
</dbReference>
<keyword evidence="2 5" id="KW-0671">Queuosine biosynthesis</keyword>
<dbReference type="NCBIfam" id="TIGR03138">
    <property type="entry name" value="QueF"/>
    <property type="match status" value="1"/>
</dbReference>
<dbReference type="GO" id="GO:0005737">
    <property type="term" value="C:cytoplasm"/>
    <property type="evidence" value="ECO:0007669"/>
    <property type="project" value="UniProtKB-SubCell"/>
</dbReference>
<dbReference type="HAMAP" id="MF_00817">
    <property type="entry name" value="QueF_type2"/>
    <property type="match status" value="1"/>
</dbReference>
<comment type="similarity">
    <text evidence="5">Belongs to the GTP cyclohydrolase I family. QueF type 2 subfamily.</text>
</comment>
<feature type="binding site" evidence="5">
    <location>
        <begin position="78"/>
        <end position="80"/>
    </location>
    <ligand>
        <name>substrate</name>
    </ligand>
</feature>
<dbReference type="PANTHER" id="PTHR34354">
    <property type="entry name" value="NADPH-DEPENDENT 7-CYANO-7-DEAZAGUANINE REDUCTASE"/>
    <property type="match status" value="1"/>
</dbReference>
<proteinExistence type="inferred from homology"/>
<comment type="subunit">
    <text evidence="5">Homodimer.</text>
</comment>
<dbReference type="PANTHER" id="PTHR34354:SF1">
    <property type="entry name" value="NADPH-DEPENDENT 7-CYANO-7-DEAZAGUANINE REDUCTASE"/>
    <property type="match status" value="1"/>
</dbReference>
<dbReference type="InterPro" id="IPR029500">
    <property type="entry name" value="QueF"/>
</dbReference>
<keyword evidence="4 5" id="KW-0560">Oxidoreductase</keyword>
<comment type="catalytic activity">
    <reaction evidence="5">
        <text>7-aminomethyl-7-carbaguanine + 2 NADP(+) = 7-cyano-7-carbaguanine + 2 NADPH + 3 H(+)</text>
        <dbReference type="Rhea" id="RHEA:13409"/>
        <dbReference type="ChEBI" id="CHEBI:15378"/>
        <dbReference type="ChEBI" id="CHEBI:45075"/>
        <dbReference type="ChEBI" id="CHEBI:57783"/>
        <dbReference type="ChEBI" id="CHEBI:58349"/>
        <dbReference type="ChEBI" id="CHEBI:58703"/>
        <dbReference type="EC" id="1.7.1.13"/>
    </reaction>
</comment>
<evidence type="ECO:0000256" key="1">
    <source>
        <dbReference type="ARBA" id="ARBA00022490"/>
    </source>
</evidence>
<comment type="function">
    <text evidence="5">Catalyzes the NADPH-dependent reduction of 7-cyano-7-deazaguanine (preQ0) to 7-aminomethyl-7-deazaguanine (preQ1).</text>
</comment>
<dbReference type="PIRSF" id="PIRSF004750">
    <property type="entry name" value="Nitrile_oxidored_YqcD_prd"/>
    <property type="match status" value="1"/>
</dbReference>
<dbReference type="GO" id="GO:0008616">
    <property type="term" value="P:tRNA queuosine(34) biosynthetic process"/>
    <property type="evidence" value="ECO:0007669"/>
    <property type="project" value="UniProtKB-UniRule"/>
</dbReference>
<gene>
    <name evidence="5" type="primary">queF</name>
    <name evidence="7" type="ORF">CBP51_15455</name>
</gene>
<comment type="subcellular location">
    <subcellularLocation>
        <location evidence="5">Cytoplasm</location>
    </subcellularLocation>
</comment>
<evidence type="ECO:0000259" key="6">
    <source>
        <dbReference type="Pfam" id="PF14819"/>
    </source>
</evidence>
<evidence type="ECO:0000313" key="7">
    <source>
        <dbReference type="EMBL" id="OZY84582.1"/>
    </source>
</evidence>
<keyword evidence="8" id="KW-1185">Reference proteome</keyword>
<dbReference type="Proteomes" id="UP000216101">
    <property type="component" value="Unassembled WGS sequence"/>
</dbReference>
<comment type="pathway">
    <text evidence="5">tRNA modification; tRNA-queuosine biosynthesis.</text>
</comment>
<feature type="domain" description="NADPH-dependent 7-cyano-7-deazaguanine reductase N-terminal" evidence="6">
    <location>
        <begin position="12"/>
        <end position="121"/>
    </location>
</feature>
<feature type="active site" description="Proton donor" evidence="5">
    <location>
        <position position="194"/>
    </location>
</feature>
<keyword evidence="1 5" id="KW-0963">Cytoplasm</keyword>